<sequence length="99" mass="10573">MAVTALLCTFGERTGINQQANFNTIAGTLGAWSALATVNRWKASPVAMLDQAGAHLPAHSQQWPSSANRPLKVEFLCPACEPLINYPGNKKLPVVGQSK</sequence>
<dbReference type="AlphaFoldDB" id="A0A376JQJ3"/>
<protein>
    <submittedName>
        <fullName evidence="1">Uncharacterized protein</fullName>
    </submittedName>
</protein>
<dbReference type="Proteomes" id="UP000255201">
    <property type="component" value="Unassembled WGS sequence"/>
</dbReference>
<evidence type="ECO:0000313" key="1">
    <source>
        <dbReference type="EMBL" id="STE72883.1"/>
    </source>
</evidence>
<reference evidence="1 2" key="1">
    <citation type="submission" date="2018-06" db="EMBL/GenBank/DDBJ databases">
        <authorList>
            <consortium name="Pathogen Informatics"/>
            <person name="Doyle S."/>
        </authorList>
    </citation>
    <scope>NUCLEOTIDE SEQUENCE [LARGE SCALE GENOMIC DNA]</scope>
    <source>
        <strain evidence="1 2">NCTC10764</strain>
    </source>
</reference>
<evidence type="ECO:0000313" key="2">
    <source>
        <dbReference type="Proteomes" id="UP000255201"/>
    </source>
</evidence>
<name>A0A376JQJ3_ECOLX</name>
<accession>A0A376JQJ3</accession>
<proteinExistence type="predicted"/>
<organism evidence="1 2">
    <name type="scientific">Escherichia coli</name>
    <dbReference type="NCBI Taxonomy" id="562"/>
    <lineage>
        <taxon>Bacteria</taxon>
        <taxon>Pseudomonadati</taxon>
        <taxon>Pseudomonadota</taxon>
        <taxon>Gammaproteobacteria</taxon>
        <taxon>Enterobacterales</taxon>
        <taxon>Enterobacteriaceae</taxon>
        <taxon>Escherichia</taxon>
    </lineage>
</organism>
<gene>
    <name evidence="1" type="ORF">NCTC10764_03613</name>
</gene>
<dbReference type="EMBL" id="UFZL01000002">
    <property type="protein sequence ID" value="STE72883.1"/>
    <property type="molecule type" value="Genomic_DNA"/>
</dbReference>